<organism evidence="1 2">
    <name type="scientific">Avena sativa</name>
    <name type="common">Oat</name>
    <dbReference type="NCBI Taxonomy" id="4498"/>
    <lineage>
        <taxon>Eukaryota</taxon>
        <taxon>Viridiplantae</taxon>
        <taxon>Streptophyta</taxon>
        <taxon>Embryophyta</taxon>
        <taxon>Tracheophyta</taxon>
        <taxon>Spermatophyta</taxon>
        <taxon>Magnoliopsida</taxon>
        <taxon>Liliopsida</taxon>
        <taxon>Poales</taxon>
        <taxon>Poaceae</taxon>
        <taxon>BOP clade</taxon>
        <taxon>Pooideae</taxon>
        <taxon>Poodae</taxon>
        <taxon>Poeae</taxon>
        <taxon>Poeae Chloroplast Group 1 (Aveneae type)</taxon>
        <taxon>Aveninae</taxon>
        <taxon>Avena</taxon>
    </lineage>
</organism>
<dbReference type="Proteomes" id="UP001732700">
    <property type="component" value="Chromosome 6C"/>
</dbReference>
<sequence>MCPELAVQRTPCSLATHTQLTKAMKGSLSHELETGLPAAEVWEVYGSLLLGQLIPELLPNILSKVEVVIGDGGVGTVLHLTFPPGIPGLEYQKEKFIKVDNENFVKEALVVAGGFLDLGFLKYLVRFEITGNADKTSTIRSTIEYEVGDERRASFVSTNTLACIAEAITKYIKAQKSAEQTPR</sequence>
<evidence type="ECO:0000313" key="2">
    <source>
        <dbReference type="Proteomes" id="UP001732700"/>
    </source>
</evidence>
<proteinExistence type="predicted"/>
<name>A0ACD5Z197_AVESA</name>
<accession>A0ACD5Z197</accession>
<dbReference type="EnsemblPlants" id="AVESA.00010b.r2.6CG1078310.1">
    <property type="protein sequence ID" value="AVESA.00010b.r2.6CG1078310.1.CDS"/>
    <property type="gene ID" value="AVESA.00010b.r2.6CG1078310"/>
</dbReference>
<reference evidence="1" key="1">
    <citation type="submission" date="2021-05" db="EMBL/GenBank/DDBJ databases">
        <authorList>
            <person name="Scholz U."/>
            <person name="Mascher M."/>
            <person name="Fiebig A."/>
        </authorList>
    </citation>
    <scope>NUCLEOTIDE SEQUENCE [LARGE SCALE GENOMIC DNA]</scope>
</reference>
<reference evidence="1" key="2">
    <citation type="submission" date="2025-09" db="UniProtKB">
        <authorList>
            <consortium name="EnsemblPlants"/>
        </authorList>
    </citation>
    <scope>IDENTIFICATION</scope>
</reference>
<keyword evidence="2" id="KW-1185">Reference proteome</keyword>
<evidence type="ECO:0000313" key="1">
    <source>
        <dbReference type="EnsemblPlants" id="AVESA.00010b.r2.6CG1078310.1.CDS"/>
    </source>
</evidence>
<protein>
    <submittedName>
        <fullName evidence="1">Uncharacterized protein</fullName>
    </submittedName>
</protein>